<reference evidence="10 11" key="1">
    <citation type="submission" date="2023-12" db="EMBL/GenBank/DDBJ databases">
        <title>A high-quality genome assembly for Dillenia turbinata (Dilleniales).</title>
        <authorList>
            <person name="Chanderbali A."/>
        </authorList>
    </citation>
    <scope>NUCLEOTIDE SEQUENCE [LARGE SCALE GENOMIC DNA]</scope>
    <source>
        <strain evidence="10">LSX21</strain>
        <tissue evidence="10">Leaf</tissue>
    </source>
</reference>
<evidence type="ECO:0000256" key="4">
    <source>
        <dbReference type="ARBA" id="ARBA00022723"/>
    </source>
</evidence>
<gene>
    <name evidence="10" type="ORF">RJ641_014497</name>
</gene>
<dbReference type="InterPro" id="IPR045032">
    <property type="entry name" value="PEL"/>
</dbReference>
<sequence length="149" mass="17115">MFTLLTGQDLLCSIRRMCSSIAFVLFFGASDSNSKDQVMQITVAYNHFGKGLVQRMPRWRWGFFHVVNNDDIPWLVYAIGGSQHPTITSQGNRFTAADNTEAKEVTKRDHAPEREWNGSTWRSEGDLLRNGAFFTESEVQAIIWQRKIR</sequence>
<evidence type="ECO:0000259" key="9">
    <source>
        <dbReference type="SMART" id="SM00656"/>
    </source>
</evidence>
<comment type="cofactor">
    <cofactor evidence="8">
        <name>Ca(2+)</name>
        <dbReference type="ChEBI" id="CHEBI:29108"/>
    </cofactor>
    <text evidence="8">Binds 1 Ca(2+) ion. Required for its activity.</text>
</comment>
<keyword evidence="4 8" id="KW-0479">Metal-binding</keyword>
<dbReference type="SUPFAM" id="SSF51126">
    <property type="entry name" value="Pectin lyase-like"/>
    <property type="match status" value="1"/>
</dbReference>
<evidence type="ECO:0000256" key="2">
    <source>
        <dbReference type="ARBA" id="ARBA00005220"/>
    </source>
</evidence>
<dbReference type="AlphaFoldDB" id="A0AAN8YZF5"/>
<name>A0AAN8YZF5_9MAGN</name>
<comment type="catalytic activity">
    <reaction evidence="1 8">
        <text>Eliminative cleavage of (1-&gt;4)-alpha-D-galacturonan to give oligosaccharides with 4-deoxy-alpha-D-galact-4-enuronosyl groups at their non-reducing ends.</text>
        <dbReference type="EC" id="4.2.2.2"/>
    </reaction>
</comment>
<protein>
    <recommendedName>
        <fullName evidence="3 8">Pectate lyase</fullName>
        <ecNumber evidence="3 8">4.2.2.2</ecNumber>
    </recommendedName>
</protein>
<dbReference type="Gene3D" id="2.160.20.10">
    <property type="entry name" value="Single-stranded right-handed beta-helix, Pectin lyase-like"/>
    <property type="match status" value="1"/>
</dbReference>
<comment type="pathway">
    <text evidence="2 8">Glycan metabolism; pectin degradation; 2-dehydro-3-deoxy-D-gluconate from pectin: step 2/5.</text>
</comment>
<dbReference type="PRINTS" id="PR00807">
    <property type="entry name" value="AMBALLERGEN"/>
</dbReference>
<evidence type="ECO:0000256" key="1">
    <source>
        <dbReference type="ARBA" id="ARBA00000695"/>
    </source>
</evidence>
<dbReference type="EC" id="4.2.2.2" evidence="3 8"/>
<keyword evidence="5" id="KW-0732">Signal</keyword>
<comment type="similarity">
    <text evidence="8">Belongs to the polysaccharide lyase 1 family.</text>
</comment>
<accession>A0AAN8YZF5</accession>
<organism evidence="10 11">
    <name type="scientific">Dillenia turbinata</name>
    <dbReference type="NCBI Taxonomy" id="194707"/>
    <lineage>
        <taxon>Eukaryota</taxon>
        <taxon>Viridiplantae</taxon>
        <taxon>Streptophyta</taxon>
        <taxon>Embryophyta</taxon>
        <taxon>Tracheophyta</taxon>
        <taxon>Spermatophyta</taxon>
        <taxon>Magnoliopsida</taxon>
        <taxon>eudicotyledons</taxon>
        <taxon>Gunneridae</taxon>
        <taxon>Pentapetalae</taxon>
        <taxon>Dilleniales</taxon>
        <taxon>Dilleniaceae</taxon>
        <taxon>Dillenia</taxon>
    </lineage>
</organism>
<evidence type="ECO:0000256" key="5">
    <source>
        <dbReference type="ARBA" id="ARBA00022729"/>
    </source>
</evidence>
<evidence type="ECO:0000256" key="8">
    <source>
        <dbReference type="RuleBase" id="RU361123"/>
    </source>
</evidence>
<evidence type="ECO:0000313" key="10">
    <source>
        <dbReference type="EMBL" id="KAK6920819.1"/>
    </source>
</evidence>
<keyword evidence="6 8" id="KW-0106">Calcium</keyword>
<dbReference type="InterPro" id="IPR002022">
    <property type="entry name" value="Pec_lyase"/>
</dbReference>
<keyword evidence="11" id="KW-1185">Reference proteome</keyword>
<dbReference type="InterPro" id="IPR012334">
    <property type="entry name" value="Pectin_lyas_fold"/>
</dbReference>
<proteinExistence type="inferred from homology"/>
<dbReference type="PANTHER" id="PTHR31683">
    <property type="entry name" value="PECTATE LYASE 18-RELATED"/>
    <property type="match status" value="1"/>
</dbReference>
<dbReference type="InterPro" id="IPR018082">
    <property type="entry name" value="AmbAllergen"/>
</dbReference>
<dbReference type="PANTHER" id="PTHR31683:SF69">
    <property type="entry name" value="PECTATE LYASE 7-RELATED"/>
    <property type="match status" value="1"/>
</dbReference>
<dbReference type="InterPro" id="IPR011050">
    <property type="entry name" value="Pectin_lyase_fold/virulence"/>
</dbReference>
<dbReference type="Pfam" id="PF00544">
    <property type="entry name" value="Pectate_lyase_4"/>
    <property type="match status" value="1"/>
</dbReference>
<evidence type="ECO:0000256" key="7">
    <source>
        <dbReference type="ARBA" id="ARBA00023239"/>
    </source>
</evidence>
<keyword evidence="7 8" id="KW-0456">Lyase</keyword>
<dbReference type="GO" id="GO:0046872">
    <property type="term" value="F:metal ion binding"/>
    <property type="evidence" value="ECO:0007669"/>
    <property type="project" value="UniProtKB-KW"/>
</dbReference>
<comment type="caution">
    <text evidence="10">The sequence shown here is derived from an EMBL/GenBank/DDBJ whole genome shotgun (WGS) entry which is preliminary data.</text>
</comment>
<evidence type="ECO:0000313" key="11">
    <source>
        <dbReference type="Proteomes" id="UP001370490"/>
    </source>
</evidence>
<dbReference type="Proteomes" id="UP001370490">
    <property type="component" value="Unassembled WGS sequence"/>
</dbReference>
<dbReference type="EMBL" id="JBAMMX010000020">
    <property type="protein sequence ID" value="KAK6920819.1"/>
    <property type="molecule type" value="Genomic_DNA"/>
</dbReference>
<evidence type="ECO:0000256" key="3">
    <source>
        <dbReference type="ARBA" id="ARBA00012272"/>
    </source>
</evidence>
<dbReference type="GO" id="GO:0030570">
    <property type="term" value="F:pectate lyase activity"/>
    <property type="evidence" value="ECO:0007669"/>
    <property type="project" value="UniProtKB-EC"/>
</dbReference>
<dbReference type="SMART" id="SM00656">
    <property type="entry name" value="Amb_all"/>
    <property type="match status" value="1"/>
</dbReference>
<evidence type="ECO:0000256" key="6">
    <source>
        <dbReference type="ARBA" id="ARBA00022837"/>
    </source>
</evidence>
<feature type="domain" description="Pectate lyase" evidence="9">
    <location>
        <begin position="3"/>
        <end position="100"/>
    </location>
</feature>